<protein>
    <recommendedName>
        <fullName evidence="5">FZ domain-containing protein</fullName>
    </recommendedName>
</protein>
<evidence type="ECO:0000313" key="7">
    <source>
        <dbReference type="Proteomes" id="UP000001593"/>
    </source>
</evidence>
<sequence length="327" mass="37912">MCSAWCFLLVVLLAHTEARRLEKRAVRNIGHPLMKDSRAFLNIKVTTRARVEYPLIKDLRDFLEVYMVTADKHRISQLGIQVACSALRDFHTRCFYPIESNANLNGRRETRTCMRYVRGDDGICKNTVPPETLVYSAGRDEQLERETTLMTVTFRGPPVNNSNSRFIQRTVEIMNSYCFQLIRDIYCQHYFPLCDHTTDPPQRRGICKKTCEDMNSKCRGNWTNWMNEFNGVTWNAQARIGSEIDNTVLMDCSNLPEMVQPILHAWTPSETGVVSRSKHVKRDKKSKHRPVSTIKTKKRLTRRTGRKQSRRNKSRRPQGARNTGGNQ</sequence>
<feature type="region of interest" description="Disordered" evidence="3">
    <location>
        <begin position="273"/>
        <end position="327"/>
    </location>
</feature>
<keyword evidence="7" id="KW-1185">Reference proteome</keyword>
<keyword evidence="1" id="KW-1015">Disulfide bond</keyword>
<evidence type="ECO:0000256" key="1">
    <source>
        <dbReference type="ARBA" id="ARBA00023157"/>
    </source>
</evidence>
<keyword evidence="4" id="KW-0732">Signal</keyword>
<reference evidence="6 7" key="1">
    <citation type="journal article" date="2007" name="Science">
        <title>Sea anemone genome reveals ancestral eumetazoan gene repertoire and genomic organization.</title>
        <authorList>
            <person name="Putnam N.H."/>
            <person name="Srivastava M."/>
            <person name="Hellsten U."/>
            <person name="Dirks B."/>
            <person name="Chapman J."/>
            <person name="Salamov A."/>
            <person name="Terry A."/>
            <person name="Shapiro H."/>
            <person name="Lindquist E."/>
            <person name="Kapitonov V.V."/>
            <person name="Jurka J."/>
            <person name="Genikhovich G."/>
            <person name="Grigoriev I.V."/>
            <person name="Lucas S.M."/>
            <person name="Steele R.E."/>
            <person name="Finnerty J.R."/>
            <person name="Technau U."/>
            <person name="Martindale M.Q."/>
            <person name="Rokhsar D.S."/>
        </authorList>
    </citation>
    <scope>NUCLEOTIDE SEQUENCE [LARGE SCALE GENOMIC DNA]</scope>
    <source>
        <strain evidence="7">CH2 X CH6</strain>
    </source>
</reference>
<proteinExistence type="predicted"/>
<dbReference type="InterPro" id="IPR036790">
    <property type="entry name" value="Frizzled_dom_sf"/>
</dbReference>
<dbReference type="InterPro" id="IPR020067">
    <property type="entry name" value="Frizzled_dom"/>
</dbReference>
<comment type="caution">
    <text evidence="2">Lacks conserved residue(s) required for the propagation of feature annotation.</text>
</comment>
<dbReference type="EMBL" id="DS469575">
    <property type="protein sequence ID" value="EDO41603.1"/>
    <property type="molecule type" value="Genomic_DNA"/>
</dbReference>
<evidence type="ECO:0000256" key="4">
    <source>
        <dbReference type="SAM" id="SignalP"/>
    </source>
</evidence>
<dbReference type="Pfam" id="PF01392">
    <property type="entry name" value="Fz"/>
    <property type="match status" value="1"/>
</dbReference>
<evidence type="ECO:0000256" key="3">
    <source>
        <dbReference type="SAM" id="MobiDB-lite"/>
    </source>
</evidence>
<dbReference type="Proteomes" id="UP000001593">
    <property type="component" value="Unassembled WGS sequence"/>
</dbReference>
<feature type="domain" description="FZ" evidence="5">
    <location>
        <begin position="108"/>
        <end position="256"/>
    </location>
</feature>
<name>A7S3V3_NEMVE</name>
<evidence type="ECO:0000259" key="5">
    <source>
        <dbReference type="PROSITE" id="PS50038"/>
    </source>
</evidence>
<evidence type="ECO:0000256" key="2">
    <source>
        <dbReference type="PROSITE-ProRule" id="PRU00090"/>
    </source>
</evidence>
<dbReference type="PROSITE" id="PS50038">
    <property type="entry name" value="FZ"/>
    <property type="match status" value="1"/>
</dbReference>
<dbReference type="Gene3D" id="1.10.2000.10">
    <property type="entry name" value="Frizzled cysteine-rich domain"/>
    <property type="match status" value="1"/>
</dbReference>
<evidence type="ECO:0000313" key="6">
    <source>
        <dbReference type="EMBL" id="EDO41603.1"/>
    </source>
</evidence>
<dbReference type="AlphaFoldDB" id="A7S3V3"/>
<gene>
    <name evidence="6" type="ORF">NEMVEDRAFT_v1g242665</name>
</gene>
<dbReference type="HOGENOM" id="CLU_850734_0_0_1"/>
<feature type="signal peptide" evidence="4">
    <location>
        <begin position="1"/>
        <end position="18"/>
    </location>
</feature>
<feature type="compositionally biased region" description="Basic residues" evidence="3">
    <location>
        <begin position="276"/>
        <end position="318"/>
    </location>
</feature>
<feature type="chain" id="PRO_5002714994" description="FZ domain-containing protein" evidence="4">
    <location>
        <begin position="19"/>
        <end position="327"/>
    </location>
</feature>
<dbReference type="SUPFAM" id="SSF63501">
    <property type="entry name" value="Frizzled cysteine-rich domain"/>
    <property type="match status" value="1"/>
</dbReference>
<dbReference type="InParanoid" id="A7S3V3"/>
<organism evidence="6 7">
    <name type="scientific">Nematostella vectensis</name>
    <name type="common">Starlet sea anemone</name>
    <dbReference type="NCBI Taxonomy" id="45351"/>
    <lineage>
        <taxon>Eukaryota</taxon>
        <taxon>Metazoa</taxon>
        <taxon>Cnidaria</taxon>
        <taxon>Anthozoa</taxon>
        <taxon>Hexacorallia</taxon>
        <taxon>Actiniaria</taxon>
        <taxon>Edwardsiidae</taxon>
        <taxon>Nematostella</taxon>
    </lineage>
</organism>
<accession>A7S3V3</accession>